<protein>
    <submittedName>
        <fullName evidence="3">Uncharacterized protein</fullName>
    </submittedName>
</protein>
<evidence type="ECO:0000256" key="2">
    <source>
        <dbReference type="ARBA" id="ARBA00022803"/>
    </source>
</evidence>
<keyword evidence="4" id="KW-1185">Reference proteome</keyword>
<dbReference type="EMBL" id="JABSTU010000007">
    <property type="protein sequence ID" value="KAH8026167.1"/>
    <property type="molecule type" value="Genomic_DNA"/>
</dbReference>
<accession>A0A9J6DVC7</accession>
<dbReference type="GO" id="GO:0030968">
    <property type="term" value="P:endoplasmic reticulum unfolded protein response"/>
    <property type="evidence" value="ECO:0007669"/>
    <property type="project" value="TreeGrafter"/>
</dbReference>
<comment type="caution">
    <text evidence="3">The sequence shown here is derived from an EMBL/GenBank/DDBJ whole genome shotgun (WGS) entry which is preliminary data.</text>
</comment>
<dbReference type="PANTHER" id="PTHR44227:SF3">
    <property type="entry name" value="PROTEIN O-MANNOSYL-TRANSFERASE TMTC4"/>
    <property type="match status" value="1"/>
</dbReference>
<dbReference type="PANTHER" id="PTHR44227">
    <property type="match status" value="1"/>
</dbReference>
<dbReference type="Proteomes" id="UP000821866">
    <property type="component" value="Unassembled WGS sequence"/>
</dbReference>
<evidence type="ECO:0000313" key="4">
    <source>
        <dbReference type="Proteomes" id="UP000821866"/>
    </source>
</evidence>
<reference evidence="3" key="1">
    <citation type="journal article" date="2020" name="Cell">
        <title>Large-Scale Comparative Analyses of Tick Genomes Elucidate Their Genetic Diversity and Vector Capacities.</title>
        <authorList>
            <consortium name="Tick Genome and Microbiome Consortium (TIGMIC)"/>
            <person name="Jia N."/>
            <person name="Wang J."/>
            <person name="Shi W."/>
            <person name="Du L."/>
            <person name="Sun Y."/>
            <person name="Zhan W."/>
            <person name="Jiang J.F."/>
            <person name="Wang Q."/>
            <person name="Zhang B."/>
            <person name="Ji P."/>
            <person name="Bell-Sakyi L."/>
            <person name="Cui X.M."/>
            <person name="Yuan T.T."/>
            <person name="Jiang B.G."/>
            <person name="Yang W.F."/>
            <person name="Lam T.T."/>
            <person name="Chang Q.C."/>
            <person name="Ding S.J."/>
            <person name="Wang X.J."/>
            <person name="Zhu J.G."/>
            <person name="Ruan X.D."/>
            <person name="Zhao L."/>
            <person name="Wei J.T."/>
            <person name="Ye R.Z."/>
            <person name="Que T.C."/>
            <person name="Du C.H."/>
            <person name="Zhou Y.H."/>
            <person name="Cheng J.X."/>
            <person name="Dai P.F."/>
            <person name="Guo W.B."/>
            <person name="Han X.H."/>
            <person name="Huang E.J."/>
            <person name="Li L.F."/>
            <person name="Wei W."/>
            <person name="Gao Y.C."/>
            <person name="Liu J.Z."/>
            <person name="Shao H.Z."/>
            <person name="Wang X."/>
            <person name="Wang C.C."/>
            <person name="Yang T.C."/>
            <person name="Huo Q.B."/>
            <person name="Li W."/>
            <person name="Chen H.Y."/>
            <person name="Chen S.E."/>
            <person name="Zhou L.G."/>
            <person name="Ni X.B."/>
            <person name="Tian J.H."/>
            <person name="Sheng Y."/>
            <person name="Liu T."/>
            <person name="Pan Y.S."/>
            <person name="Xia L.Y."/>
            <person name="Li J."/>
            <person name="Zhao F."/>
            <person name="Cao W.C."/>
        </authorList>
    </citation>
    <scope>NUCLEOTIDE SEQUENCE</scope>
    <source>
        <strain evidence="3">Rmic-2018</strain>
    </source>
</reference>
<dbReference type="InterPro" id="IPR052346">
    <property type="entry name" value="O-mannosyl-transferase_TMTC"/>
</dbReference>
<keyword evidence="1" id="KW-0677">Repeat</keyword>
<name>A0A9J6DVC7_RHIMP</name>
<dbReference type="VEuPathDB" id="VectorBase:LOC119185507"/>
<dbReference type="GO" id="GO:0000030">
    <property type="term" value="F:mannosyltransferase activity"/>
    <property type="evidence" value="ECO:0007669"/>
    <property type="project" value="TreeGrafter"/>
</dbReference>
<organism evidence="3 4">
    <name type="scientific">Rhipicephalus microplus</name>
    <name type="common">Cattle tick</name>
    <name type="synonym">Boophilus microplus</name>
    <dbReference type="NCBI Taxonomy" id="6941"/>
    <lineage>
        <taxon>Eukaryota</taxon>
        <taxon>Metazoa</taxon>
        <taxon>Ecdysozoa</taxon>
        <taxon>Arthropoda</taxon>
        <taxon>Chelicerata</taxon>
        <taxon>Arachnida</taxon>
        <taxon>Acari</taxon>
        <taxon>Parasitiformes</taxon>
        <taxon>Ixodida</taxon>
        <taxon>Ixodoidea</taxon>
        <taxon>Ixodidae</taxon>
        <taxon>Rhipicephalinae</taxon>
        <taxon>Rhipicephalus</taxon>
        <taxon>Boophilus</taxon>
    </lineage>
</organism>
<reference evidence="3" key="2">
    <citation type="submission" date="2021-09" db="EMBL/GenBank/DDBJ databases">
        <authorList>
            <person name="Jia N."/>
            <person name="Wang J."/>
            <person name="Shi W."/>
            <person name="Du L."/>
            <person name="Sun Y."/>
            <person name="Zhan W."/>
            <person name="Jiang J."/>
            <person name="Wang Q."/>
            <person name="Zhang B."/>
            <person name="Ji P."/>
            <person name="Sakyi L.B."/>
            <person name="Cui X."/>
            <person name="Yuan T."/>
            <person name="Jiang B."/>
            <person name="Yang W."/>
            <person name="Lam T.T.-Y."/>
            <person name="Chang Q."/>
            <person name="Ding S."/>
            <person name="Wang X."/>
            <person name="Zhu J."/>
            <person name="Ruan X."/>
            <person name="Zhao L."/>
            <person name="Wei J."/>
            <person name="Que T."/>
            <person name="Du C."/>
            <person name="Cheng J."/>
            <person name="Dai P."/>
            <person name="Han X."/>
            <person name="Huang E."/>
            <person name="Gao Y."/>
            <person name="Liu J."/>
            <person name="Shao H."/>
            <person name="Ye R."/>
            <person name="Li L."/>
            <person name="Wei W."/>
            <person name="Wang X."/>
            <person name="Wang C."/>
            <person name="Huo Q."/>
            <person name="Li W."/>
            <person name="Guo W."/>
            <person name="Chen H."/>
            <person name="Chen S."/>
            <person name="Zhou L."/>
            <person name="Zhou L."/>
            <person name="Ni X."/>
            <person name="Tian J."/>
            <person name="Zhou Y."/>
            <person name="Sheng Y."/>
            <person name="Liu T."/>
            <person name="Pan Y."/>
            <person name="Xia L."/>
            <person name="Li J."/>
            <person name="Zhao F."/>
            <person name="Cao W."/>
        </authorList>
    </citation>
    <scope>NUCLEOTIDE SEQUENCE</scope>
    <source>
        <strain evidence="3">Rmic-2018</strain>
        <tissue evidence="3">Larvae</tissue>
    </source>
</reference>
<dbReference type="GO" id="GO:0005783">
    <property type="term" value="C:endoplasmic reticulum"/>
    <property type="evidence" value="ECO:0007669"/>
    <property type="project" value="TreeGrafter"/>
</dbReference>
<evidence type="ECO:0000313" key="3">
    <source>
        <dbReference type="EMBL" id="KAH8026167.1"/>
    </source>
</evidence>
<proteinExistence type="predicted"/>
<gene>
    <name evidence="3" type="ORF">HPB51_016586</name>
</gene>
<keyword evidence="2" id="KW-0802">TPR repeat</keyword>
<dbReference type="AlphaFoldDB" id="A0A9J6DVC7"/>
<dbReference type="GO" id="GO:0035269">
    <property type="term" value="P:protein O-linked glycosylation via mannose"/>
    <property type="evidence" value="ECO:0007669"/>
    <property type="project" value="TreeGrafter"/>
</dbReference>
<evidence type="ECO:0000256" key="1">
    <source>
        <dbReference type="ARBA" id="ARBA00022737"/>
    </source>
</evidence>
<sequence length="176" mass="19510">MARTLAGSLSVTCASVVTRTHCYSEHPTKLGATHTNAVAVDDQELQQRRSPFQYQRCQHPSLQNPQKRRDAGVDAAHVPTCVDYGVGRQWCLTTWIPMLCAGIVAVLCYANSLDGDFVHDDIVAVVGNPDVIGESRQHASPASSSSWLWMNDFWGRPMADPRSHKSYRPLTVLSFR</sequence>